<dbReference type="Proteomes" id="UP000069912">
    <property type="component" value="Chromosome"/>
</dbReference>
<dbReference type="AlphaFoldDB" id="A0A109RDG3"/>
<dbReference type="GeneID" id="92903853"/>
<dbReference type="SUPFAM" id="SSF51905">
    <property type="entry name" value="FAD/NAD(P)-binding domain"/>
    <property type="match status" value="1"/>
</dbReference>
<dbReference type="EMBL" id="CP014160">
    <property type="protein sequence ID" value="AMB94554.1"/>
    <property type="molecule type" value="Genomic_DNA"/>
</dbReference>
<dbReference type="InterPro" id="IPR038732">
    <property type="entry name" value="HpyO/CreE_NAD-binding"/>
</dbReference>
<keyword evidence="3" id="KW-1185">Reference proteome</keyword>
<gene>
    <name evidence="2" type="ORF">AWM72_07220</name>
</gene>
<dbReference type="InterPro" id="IPR052189">
    <property type="entry name" value="L-asp_N-monooxygenase_NS-form"/>
</dbReference>
<evidence type="ECO:0000313" key="3">
    <source>
        <dbReference type="Proteomes" id="UP000069912"/>
    </source>
</evidence>
<evidence type="ECO:0000313" key="2">
    <source>
        <dbReference type="EMBL" id="AMB94554.1"/>
    </source>
</evidence>
<name>A0A109RDG3_9LACT</name>
<organism evidence="2 3">
    <name type="scientific">Aerococcus sanguinicola</name>
    <dbReference type="NCBI Taxonomy" id="119206"/>
    <lineage>
        <taxon>Bacteria</taxon>
        <taxon>Bacillati</taxon>
        <taxon>Bacillota</taxon>
        <taxon>Bacilli</taxon>
        <taxon>Lactobacillales</taxon>
        <taxon>Aerococcaceae</taxon>
        <taxon>Aerococcus</taxon>
    </lineage>
</organism>
<dbReference type="KEGG" id="asan:AWM72_07220"/>
<evidence type="ECO:0000259" key="1">
    <source>
        <dbReference type="Pfam" id="PF13454"/>
    </source>
</evidence>
<protein>
    <recommendedName>
        <fullName evidence="1">FAD-dependent urate hydroxylase HpyO/Asp monooxygenase CreE-like FAD/NAD(P)-binding domain-containing protein</fullName>
    </recommendedName>
</protein>
<dbReference type="PROSITE" id="PS51257">
    <property type="entry name" value="PROKAR_LIPOPROTEIN"/>
    <property type="match status" value="1"/>
</dbReference>
<dbReference type="PANTHER" id="PTHR40254">
    <property type="entry name" value="BLR0577 PROTEIN"/>
    <property type="match status" value="1"/>
</dbReference>
<proteinExistence type="predicted"/>
<dbReference type="RefSeq" id="WP_067975494.1">
    <property type="nucleotide sequence ID" value="NZ_CAJHKM010000002.1"/>
</dbReference>
<reference evidence="2 3" key="1">
    <citation type="journal article" date="2016" name="Genome Announc.">
        <title>Complete Genome Sequences of Aerococcus christensenii CCUG 28831T, Aerococcus sanguinicola CCUG 43001T, Aerococcus urinae CCUG 36881T, Aerococcus urinaeequi CCUG 28094T, Aerococcus urinaehominis CCUG 42038 BT, and Aerococcus viridans CCUG 4311T.</title>
        <authorList>
            <person name="Carkaci D."/>
            <person name="Dargis R."/>
            <person name="Nielsen X.C."/>
            <person name="Skovgaard O."/>
            <person name="Fuursted K."/>
            <person name="Christensen J.J."/>
        </authorList>
    </citation>
    <scope>NUCLEOTIDE SEQUENCE [LARGE SCALE GENOMIC DNA]</scope>
    <source>
        <strain evidence="2 3">CCUG43001</strain>
    </source>
</reference>
<sequence>MEKIAIIGLGISGSACLAAYQHLAQSHDFDLVVFDREPYLGRGIPFTESYEGALMNTRNAGLTYDQAYPGDFETWLKVKDPDRDWPEYSSRYLFGSYLRDRVETLLEKLQAQLVKEYVAKVNFDQEAETWCLETESGQVYTGFDRIHLCCGDLGTSDFYRLEGTPRYLNQAYPLEADRYQMDEEGLRRVAVIGTSLSAIDVIKYLADICQPNQILAFSRGNQFPIVSGKEAEDLAWAYLSEENFQAAQEAEEGLTYQQVDQWIQAECQNIGLDWAECQEVSLSQGIEGIRRALDWTSQGALLEALATRVTRLLFHYWQYLSLSDRQQFADKYDKVFSLAKGKMPLDSAQRLLDLADEGCLSSCSGVEEIVYDKQTGLYYLLDQEGMIIEEVDYIVNATGINLDLRQALPQDSLLYNLRDKGWLNPDPAQGVSLDVNRYQLISPRFGRLDHVHPHGLLIAPSVYHNNSTTTIQRYAQDVINWHYCGQDYRQSGLWP</sequence>
<dbReference type="Pfam" id="PF13454">
    <property type="entry name" value="NAD_binding_9"/>
    <property type="match status" value="1"/>
</dbReference>
<dbReference type="PANTHER" id="PTHR40254:SF1">
    <property type="entry name" value="BLR0577 PROTEIN"/>
    <property type="match status" value="1"/>
</dbReference>
<accession>A0A109RDG3</accession>
<feature type="domain" description="FAD-dependent urate hydroxylase HpyO/Asp monooxygenase CreE-like FAD/NAD(P)-binding" evidence="1">
    <location>
        <begin position="5"/>
        <end position="152"/>
    </location>
</feature>
<dbReference type="InterPro" id="IPR036188">
    <property type="entry name" value="FAD/NAD-bd_sf"/>
</dbReference>
<dbReference type="Gene3D" id="3.50.50.60">
    <property type="entry name" value="FAD/NAD(P)-binding domain"/>
    <property type="match status" value="1"/>
</dbReference>
<reference evidence="3" key="2">
    <citation type="submission" date="2016-01" db="EMBL/GenBank/DDBJ databases">
        <title>Six Aerococcus type strain genome sequencing and assembly using PacBio and Illumina Hiseq.</title>
        <authorList>
            <person name="Carkaci D."/>
            <person name="Dargis R."/>
            <person name="Nielsen X.C."/>
            <person name="Skovgaard O."/>
            <person name="Fuursted K."/>
            <person name="Christensen J.J."/>
        </authorList>
    </citation>
    <scope>NUCLEOTIDE SEQUENCE [LARGE SCALE GENOMIC DNA]</scope>
    <source>
        <strain evidence="3">CCUG43001</strain>
    </source>
</reference>